<gene>
    <name evidence="1" type="ORF">PHMEG_00023677</name>
</gene>
<protein>
    <recommendedName>
        <fullName evidence="3">SWIM-type domain-containing protein</fullName>
    </recommendedName>
</protein>
<sequence>MPKHLAWEELAVDVDTASADAVLSDLKSFEISKSKHYGEKLTLTQKGYCRELTDQRLRPMRIHHAMAWKFNTALQDLPALTQVHNFVSYYSRTYLVNNDRVDDLRDWIHSKAFTGEEGLNQAFTFGWDLDPAGKPVVGNGSDQRPFIVGLTTNALVLRLTAPPDSFILHVDATYKLNFREYPVLVVGVLDCSRGFHLVALFVASQETQDVIQPALMALRRLYLWLTSRDGWQLYATPIGFASTNNPVETFNAMLKRDYTLRRRLKMGTLLRELGDCCDDQSSAAKPFRFAVVPTATLTRRALEMAREGLLGMWSELEAGISVSAQMGVDYARMEVEDQTWGAWMVDIDRKMCGCNYWYAFGACVHVLHAVKCLENLDSNWYEILVSRKKRKHNTANGTNAGGRPLPIGPA</sequence>
<comment type="caution">
    <text evidence="1">The sequence shown here is derived from an EMBL/GenBank/DDBJ whole genome shotgun (WGS) entry which is preliminary data.</text>
</comment>
<reference evidence="2" key="1">
    <citation type="submission" date="2017-03" db="EMBL/GenBank/DDBJ databases">
        <title>Phytopthora megakarya and P. palmivora, two closely related causual agents of cacao black pod achieved similar genome size and gene model numbers by different mechanisms.</title>
        <authorList>
            <person name="Ali S."/>
            <person name="Shao J."/>
            <person name="Larry D.J."/>
            <person name="Kronmiller B."/>
            <person name="Shen D."/>
            <person name="Strem M.D."/>
            <person name="Melnick R.L."/>
            <person name="Guiltinan M.J."/>
            <person name="Tyler B.M."/>
            <person name="Meinhardt L.W."/>
            <person name="Bailey B.A."/>
        </authorList>
    </citation>
    <scope>NUCLEOTIDE SEQUENCE [LARGE SCALE GENOMIC DNA]</scope>
    <source>
        <strain evidence="2">zdho120</strain>
    </source>
</reference>
<evidence type="ECO:0008006" key="3">
    <source>
        <dbReference type="Google" id="ProtNLM"/>
    </source>
</evidence>
<dbReference type="AlphaFoldDB" id="A0A225VHU8"/>
<organism evidence="1 2">
    <name type="scientific">Phytophthora megakarya</name>
    <dbReference type="NCBI Taxonomy" id="4795"/>
    <lineage>
        <taxon>Eukaryota</taxon>
        <taxon>Sar</taxon>
        <taxon>Stramenopiles</taxon>
        <taxon>Oomycota</taxon>
        <taxon>Peronosporomycetes</taxon>
        <taxon>Peronosporales</taxon>
        <taxon>Peronosporaceae</taxon>
        <taxon>Phytophthora</taxon>
    </lineage>
</organism>
<accession>A0A225VHU8</accession>
<dbReference type="PANTHER" id="PTHR48142">
    <property type="entry name" value="PIGMENTOSA GTPASE REGULATOR-LIKE PROTEIN, PUTATIVE-RELATED"/>
    <property type="match status" value="1"/>
</dbReference>
<dbReference type="EMBL" id="NBNE01004973">
    <property type="protein sequence ID" value="OWZ04428.1"/>
    <property type="molecule type" value="Genomic_DNA"/>
</dbReference>
<dbReference type="OrthoDB" id="97124at2759"/>
<dbReference type="Proteomes" id="UP000198211">
    <property type="component" value="Unassembled WGS sequence"/>
</dbReference>
<evidence type="ECO:0000313" key="2">
    <source>
        <dbReference type="Proteomes" id="UP000198211"/>
    </source>
</evidence>
<evidence type="ECO:0000313" key="1">
    <source>
        <dbReference type="EMBL" id="OWZ04428.1"/>
    </source>
</evidence>
<keyword evidence="2" id="KW-1185">Reference proteome</keyword>
<name>A0A225VHU8_9STRA</name>
<dbReference type="PANTHER" id="PTHR48142:SF1">
    <property type="entry name" value="MULE TRANSPOSASE DOMAIN-CONTAINING PROTEIN"/>
    <property type="match status" value="1"/>
</dbReference>
<proteinExistence type="predicted"/>